<accession>A0A6B2L3V4</accession>
<dbReference type="GO" id="GO:0005739">
    <property type="term" value="C:mitochondrion"/>
    <property type="evidence" value="ECO:0007669"/>
    <property type="project" value="UniProtKB-SubCell"/>
</dbReference>
<dbReference type="Gene3D" id="3.40.50.720">
    <property type="entry name" value="NAD(P)-binding Rossmann-like Domain"/>
    <property type="match status" value="1"/>
</dbReference>
<dbReference type="PIRSF" id="PIRSF000362">
    <property type="entry name" value="FNR"/>
    <property type="match status" value="1"/>
</dbReference>
<keyword evidence="5 8" id="KW-0521">NADP</keyword>
<dbReference type="Gene3D" id="3.50.50.60">
    <property type="entry name" value="FAD/NAD(P)-binding domain"/>
    <property type="match status" value="1"/>
</dbReference>
<keyword evidence="3 8" id="KW-0285">Flavoprotein</keyword>
<feature type="binding site" evidence="10">
    <location>
        <begin position="129"/>
        <end position="132"/>
    </location>
    <ligand>
        <name>NADP(+)</name>
        <dbReference type="ChEBI" id="CHEBI:58349"/>
    </ligand>
</feature>
<evidence type="ECO:0000256" key="10">
    <source>
        <dbReference type="PIRSR" id="PIRSR000362-2"/>
    </source>
</evidence>
<dbReference type="PANTHER" id="PTHR48467:SF1">
    <property type="entry name" value="GLUTAMATE SYNTHASE 1 [NADH], CHLOROPLASTIC-LIKE"/>
    <property type="match status" value="1"/>
</dbReference>
<keyword evidence="4 8" id="KW-0274">FAD</keyword>
<reference evidence="13" key="1">
    <citation type="journal article" date="2020" name="J. Eukaryot. Microbiol.">
        <title>De novo Sequencing, Assembly and Annotation of the Transcriptome for the Free-Living Testate Amoeba Arcella intermedia.</title>
        <authorList>
            <person name="Ribeiro G.M."/>
            <person name="Porfirio-Sousa A.L."/>
            <person name="Maurer-Alcala X.X."/>
            <person name="Katz L.A."/>
            <person name="Lahr D.J.G."/>
        </authorList>
    </citation>
    <scope>NUCLEOTIDE SEQUENCE</scope>
</reference>
<evidence type="ECO:0000256" key="9">
    <source>
        <dbReference type="PIRSR" id="PIRSR000362-1"/>
    </source>
</evidence>
<comment type="similarity">
    <text evidence="2 8">Belongs to the ferredoxin--NADP reductase type 1 family.</text>
</comment>
<dbReference type="AlphaFoldDB" id="A0A6B2L3V4"/>
<feature type="binding site" evidence="10">
    <location>
        <position position="185"/>
    </location>
    <ligand>
        <name>NADP(+)</name>
        <dbReference type="ChEBI" id="CHEBI:58349"/>
    </ligand>
</feature>
<comment type="cofactor">
    <cofactor evidence="1 8 9">
        <name>FAD</name>
        <dbReference type="ChEBI" id="CHEBI:57692"/>
    </cofactor>
</comment>
<evidence type="ECO:0000313" key="13">
    <source>
        <dbReference type="EMBL" id="NDV31601.1"/>
    </source>
</evidence>
<feature type="binding site" evidence="9">
    <location>
        <position position="342"/>
    </location>
    <ligand>
        <name>FAD</name>
        <dbReference type="ChEBI" id="CHEBI:57692"/>
    </ligand>
</feature>
<evidence type="ECO:0000256" key="1">
    <source>
        <dbReference type="ARBA" id="ARBA00001974"/>
    </source>
</evidence>
<keyword evidence="8" id="KW-0496">Mitochondrion</keyword>
<dbReference type="PRINTS" id="PR00419">
    <property type="entry name" value="ADXRDTASE"/>
</dbReference>
<feature type="binding site" evidence="9">
    <location>
        <position position="22"/>
    </location>
    <ligand>
        <name>FAD</name>
        <dbReference type="ChEBI" id="CHEBI:57692"/>
    </ligand>
</feature>
<proteinExistence type="inferred from homology"/>
<keyword evidence="11" id="KW-0175">Coiled coil</keyword>
<keyword evidence="6 8" id="KW-0560">Oxidoreductase</keyword>
<protein>
    <recommendedName>
        <fullName evidence="8">NADPH:adrenodoxin oxidoreductase, mitochondrial</fullName>
        <ecNumber evidence="8">1.18.1.6</ecNumber>
    </recommendedName>
</protein>
<dbReference type="InterPro" id="IPR023753">
    <property type="entry name" value="FAD/NAD-binding_dom"/>
</dbReference>
<evidence type="ECO:0000256" key="8">
    <source>
        <dbReference type="PIRNR" id="PIRNR000362"/>
    </source>
</evidence>
<feature type="binding site" evidence="9">
    <location>
        <begin position="349"/>
        <end position="351"/>
    </location>
    <ligand>
        <name>FAD</name>
        <dbReference type="ChEBI" id="CHEBI:57692"/>
    </ligand>
</feature>
<name>A0A6B2L3V4_9EUKA</name>
<feature type="binding site" evidence="9">
    <location>
        <position position="58"/>
    </location>
    <ligand>
        <name>FAD</name>
        <dbReference type="ChEBI" id="CHEBI:57692"/>
    </ligand>
</feature>
<dbReference type="EC" id="1.18.1.6" evidence="8"/>
<evidence type="ECO:0000259" key="12">
    <source>
        <dbReference type="Pfam" id="PF07992"/>
    </source>
</evidence>
<evidence type="ECO:0000256" key="5">
    <source>
        <dbReference type="ARBA" id="ARBA00022857"/>
    </source>
</evidence>
<dbReference type="InterPro" id="IPR055275">
    <property type="entry name" value="Ferredox_Rdtase"/>
</dbReference>
<feature type="domain" description="FAD/NAD(P)-binding" evidence="12">
    <location>
        <begin position="66"/>
        <end position="197"/>
    </location>
</feature>
<evidence type="ECO:0000256" key="4">
    <source>
        <dbReference type="ARBA" id="ARBA00022827"/>
    </source>
</evidence>
<feature type="binding site" evidence="10">
    <location>
        <begin position="173"/>
        <end position="174"/>
    </location>
    <ligand>
        <name>NADP(+)</name>
        <dbReference type="ChEBI" id="CHEBI:58349"/>
    </ligand>
</feature>
<dbReference type="EMBL" id="GIBP01002632">
    <property type="protein sequence ID" value="NDV31601.1"/>
    <property type="molecule type" value="Transcribed_RNA"/>
</dbReference>
<dbReference type="SUPFAM" id="SSF51905">
    <property type="entry name" value="FAD/NAD(P)-binding domain"/>
    <property type="match status" value="2"/>
</dbReference>
<feature type="binding site" evidence="9">
    <location>
        <position position="14"/>
    </location>
    <ligand>
        <name>FAD</name>
        <dbReference type="ChEBI" id="CHEBI:57692"/>
    </ligand>
</feature>
<evidence type="ECO:0000256" key="6">
    <source>
        <dbReference type="ARBA" id="ARBA00023002"/>
    </source>
</evidence>
<dbReference type="Pfam" id="PF07992">
    <property type="entry name" value="Pyr_redox_2"/>
    <property type="match status" value="1"/>
</dbReference>
<sequence length="436" mass="49143">MLRLRPHIAIDILERLPSPFGLVRYGVAPDHPEVKSVEKRFSEISKDKRVNFFGNIGVGRDISVAELQDYYHAIVFSTGSSEDSKLNIPGEDLEGVESARHFVEWYNSHPERKNTKFNLGGDSVVIVGNGNVAVDVARILVRNPEDLAPTDINEETVEALRNCNVRNVHIIGRRGPVQSAFTTRELRELTKLSGVKVVIADGELTLSESCVVERDSNRVLKRKMQLLEEIKKEQNKTDDAKKVVHLHFLKSPIQFKANHNNSQLGSVILRHNRLVGPPGQQKLVPTDTTEEIQTNLTFRSIGYRSTPIEGLPFNHKLGIIPNELGHVLFPNTPDHGFFVSGWAKRGATGTIGSTLLDASETAHTIHNLMDSKLDILKEKEDLTFIQKHQLQYVNWREWEMLDAIELRKGKELGKARRKFANVPDMLAALIWDPVTF</sequence>
<evidence type="ECO:0000256" key="2">
    <source>
        <dbReference type="ARBA" id="ARBA00008312"/>
    </source>
</evidence>
<comment type="subcellular location">
    <subcellularLocation>
        <location evidence="8">Mitochondrion</location>
    </subcellularLocation>
</comment>
<dbReference type="InterPro" id="IPR021163">
    <property type="entry name" value="Ferredox_Rdtase_adrenod"/>
</dbReference>
<dbReference type="InterPro" id="IPR036188">
    <property type="entry name" value="FAD/NAD-bd_sf"/>
</dbReference>
<comment type="catalytic activity">
    <reaction evidence="7 8">
        <text>2 reduced [adrenodoxin] + NADP(+) + H(+) = 2 oxidized [adrenodoxin] + NADPH</text>
        <dbReference type="Rhea" id="RHEA:42312"/>
        <dbReference type="Rhea" id="RHEA-COMP:9998"/>
        <dbReference type="Rhea" id="RHEA-COMP:9999"/>
        <dbReference type="ChEBI" id="CHEBI:15378"/>
        <dbReference type="ChEBI" id="CHEBI:33737"/>
        <dbReference type="ChEBI" id="CHEBI:33738"/>
        <dbReference type="ChEBI" id="CHEBI:57783"/>
        <dbReference type="ChEBI" id="CHEBI:58349"/>
        <dbReference type="EC" id="1.18.1.6"/>
    </reaction>
</comment>
<dbReference type="GO" id="GO:0016491">
    <property type="term" value="F:oxidoreductase activity"/>
    <property type="evidence" value="ECO:0007669"/>
    <property type="project" value="UniProtKB-KW"/>
</dbReference>
<organism evidence="13">
    <name type="scientific">Arcella intermedia</name>
    <dbReference type="NCBI Taxonomy" id="1963864"/>
    <lineage>
        <taxon>Eukaryota</taxon>
        <taxon>Amoebozoa</taxon>
        <taxon>Tubulinea</taxon>
        <taxon>Elardia</taxon>
        <taxon>Arcellinida</taxon>
        <taxon>Sphaerothecina</taxon>
        <taxon>Arcellidae</taxon>
        <taxon>Arcella</taxon>
    </lineage>
</organism>
<feature type="binding site" evidence="10">
    <location>
        <position position="349"/>
    </location>
    <ligand>
        <name>NADP(+)</name>
        <dbReference type="ChEBI" id="CHEBI:58349"/>
    </ligand>
</feature>
<dbReference type="PANTHER" id="PTHR48467">
    <property type="entry name" value="GLUTAMATE SYNTHASE 1 [NADH], CHLOROPLASTIC-LIKE"/>
    <property type="match status" value="1"/>
</dbReference>
<evidence type="ECO:0000256" key="11">
    <source>
        <dbReference type="SAM" id="Coils"/>
    </source>
</evidence>
<feature type="coiled-coil region" evidence="11">
    <location>
        <begin position="216"/>
        <end position="243"/>
    </location>
</feature>
<evidence type="ECO:0000256" key="7">
    <source>
        <dbReference type="ARBA" id="ARBA00048933"/>
    </source>
</evidence>
<evidence type="ECO:0000256" key="3">
    <source>
        <dbReference type="ARBA" id="ARBA00022630"/>
    </source>
</evidence>